<gene>
    <name evidence="2" type="ORF">CPB83DRAFT_900448</name>
</gene>
<feature type="compositionally biased region" description="Polar residues" evidence="1">
    <location>
        <begin position="1"/>
        <end position="18"/>
    </location>
</feature>
<accession>A0A9P6JI09</accession>
<evidence type="ECO:0000313" key="3">
    <source>
        <dbReference type="Proteomes" id="UP000807306"/>
    </source>
</evidence>
<dbReference type="OrthoDB" id="3061143at2759"/>
<keyword evidence="3" id="KW-1185">Reference proteome</keyword>
<comment type="caution">
    <text evidence="2">The sequence shown here is derived from an EMBL/GenBank/DDBJ whole genome shotgun (WGS) entry which is preliminary data.</text>
</comment>
<dbReference type="Proteomes" id="UP000807306">
    <property type="component" value="Unassembled WGS sequence"/>
</dbReference>
<dbReference type="EMBL" id="MU158006">
    <property type="protein sequence ID" value="KAF9521659.1"/>
    <property type="molecule type" value="Genomic_DNA"/>
</dbReference>
<feature type="compositionally biased region" description="Basic and acidic residues" evidence="1">
    <location>
        <begin position="685"/>
        <end position="696"/>
    </location>
</feature>
<protein>
    <submittedName>
        <fullName evidence="2">Uncharacterized protein</fullName>
    </submittedName>
</protein>
<sequence>METTTRITRSSAKGTLPSSPELPKQPQPPSTKRKKAWVEEVDDEDEDEDDEDDEDEDEDEDDNDDDDDGDNDDSEATALPLKEAPLPPSAVRLNLDGRDKGFPELFLLESHSLIPKPIKRKARIILMVYDCRKSAMRKLFERSANSKPPAGEEEAEQKGFFLLRPSWDDRVVLRDKYGSGREQDDTIVSWATSKDEQSERIPDFRALQKAILGDPSKMTRSKPTNGPDGSLVGGVNFERHYRARSLKNGPRCYPLSTTVQVPKRTSAPGAQAKVFDITKDDDANMRFDLLKMGSTSAMAGMWKGGAQLHDTLKTQASFTNLPRVGTDSNVAHPAFQLNIAPAVEPSKSKSADIEALGKFGSAHVDGGDHPGCPTAMTILSPECAEVETEIFFVLDLGLGWFMEEFSTLFFSGLYYHGGCQPTYKARKRDRKNLYYRLTLIAYPPNDPLSGTDALAFASLPNKVVLPIGYELRNPASTHRLNGRVNCTQATYTSDGSAIFEPISSMRHFTGGFSELCVDLVRQMDPCLLVRVDIAKLISSFSYVVEGVRTQAPEWPLAPGWRGEDVRVGKSYDRLLKKKFNVSSIQELAKKYPKNLAKLWNTDDPGSSLPFGNPEYKAALDQWEAHAKRSRSKIPLYSVTDSENPFGGRLASRAKGIAQTARNNKAKSSGGKGGKPKKPKGKKTKKIDNSREEEERPNKRRRTGDDESPACANERMEVDQEAAEVESEDPLDEDPFGETSHAMNESRQTLGFLALLSVDNLSVYERSLQEAVCLMDDVTMLSPGRSVLASIRDQPIGRGSRDFVRQYSAHLSLLHERKSDVGLQTLILQVFLWDYLEHHIETSWPYVNGAVSARPSDGLGRLIADVASALATRPGKTILDASTYFPDFEGEECVHTISYQYKSYKLPTLCDVQQRVVRILCDWLGLPDPSRLYPRAWFVIEVVKTIGSEALRLGFVQHAANHVNIDVLDIGKNKQVDRAMITTWFEYNLVQHPASNPHILHLKTRPCLMGLMGP</sequence>
<dbReference type="AlphaFoldDB" id="A0A9P6JI09"/>
<reference evidence="2" key="1">
    <citation type="submission" date="2020-11" db="EMBL/GenBank/DDBJ databases">
        <authorList>
            <consortium name="DOE Joint Genome Institute"/>
            <person name="Ahrendt S."/>
            <person name="Riley R."/>
            <person name="Andreopoulos W."/>
            <person name="Labutti K."/>
            <person name="Pangilinan J."/>
            <person name="Ruiz-Duenas F.J."/>
            <person name="Barrasa J.M."/>
            <person name="Sanchez-Garcia M."/>
            <person name="Camarero S."/>
            <person name="Miyauchi S."/>
            <person name="Serrano A."/>
            <person name="Linde D."/>
            <person name="Babiker R."/>
            <person name="Drula E."/>
            <person name="Ayuso-Fernandez I."/>
            <person name="Pacheco R."/>
            <person name="Padilla G."/>
            <person name="Ferreira P."/>
            <person name="Barriuso J."/>
            <person name="Kellner H."/>
            <person name="Castanera R."/>
            <person name="Alfaro M."/>
            <person name="Ramirez L."/>
            <person name="Pisabarro A.G."/>
            <person name="Kuo A."/>
            <person name="Tritt A."/>
            <person name="Lipzen A."/>
            <person name="He G."/>
            <person name="Yan M."/>
            <person name="Ng V."/>
            <person name="Cullen D."/>
            <person name="Martin F."/>
            <person name="Rosso M.-N."/>
            <person name="Henrissat B."/>
            <person name="Hibbett D."/>
            <person name="Martinez A.T."/>
            <person name="Grigoriev I.V."/>
        </authorList>
    </citation>
    <scope>NUCLEOTIDE SEQUENCE</scope>
    <source>
        <strain evidence="2">CBS 506.95</strain>
    </source>
</reference>
<feature type="compositionally biased region" description="Acidic residues" evidence="1">
    <location>
        <begin position="718"/>
        <end position="735"/>
    </location>
</feature>
<feature type="region of interest" description="Disordered" evidence="1">
    <location>
        <begin position="655"/>
        <end position="739"/>
    </location>
</feature>
<feature type="compositionally biased region" description="Basic residues" evidence="1">
    <location>
        <begin position="673"/>
        <end position="684"/>
    </location>
</feature>
<evidence type="ECO:0000313" key="2">
    <source>
        <dbReference type="EMBL" id="KAF9521659.1"/>
    </source>
</evidence>
<evidence type="ECO:0000256" key="1">
    <source>
        <dbReference type="SAM" id="MobiDB-lite"/>
    </source>
</evidence>
<feature type="region of interest" description="Disordered" evidence="1">
    <location>
        <begin position="1"/>
        <end position="95"/>
    </location>
</feature>
<name>A0A9P6JI09_9AGAR</name>
<feature type="compositionally biased region" description="Acidic residues" evidence="1">
    <location>
        <begin position="39"/>
        <end position="75"/>
    </location>
</feature>
<organism evidence="2 3">
    <name type="scientific">Crepidotus variabilis</name>
    <dbReference type="NCBI Taxonomy" id="179855"/>
    <lineage>
        <taxon>Eukaryota</taxon>
        <taxon>Fungi</taxon>
        <taxon>Dikarya</taxon>
        <taxon>Basidiomycota</taxon>
        <taxon>Agaricomycotina</taxon>
        <taxon>Agaricomycetes</taxon>
        <taxon>Agaricomycetidae</taxon>
        <taxon>Agaricales</taxon>
        <taxon>Agaricineae</taxon>
        <taxon>Crepidotaceae</taxon>
        <taxon>Crepidotus</taxon>
    </lineage>
</organism>
<proteinExistence type="predicted"/>